<dbReference type="EMBL" id="DXEN01000072">
    <property type="protein sequence ID" value="HIX86812.1"/>
    <property type="molecule type" value="Genomic_DNA"/>
</dbReference>
<protein>
    <submittedName>
        <fullName evidence="2">Type II toxin-antitoxin system RelE/ParE family toxin</fullName>
    </submittedName>
</protein>
<dbReference type="InterPro" id="IPR007712">
    <property type="entry name" value="RelE/ParE_toxin"/>
</dbReference>
<dbReference type="Proteomes" id="UP000823847">
    <property type="component" value="Unassembled WGS sequence"/>
</dbReference>
<keyword evidence="1" id="KW-1277">Toxin-antitoxin system</keyword>
<dbReference type="Gene3D" id="3.30.2310.20">
    <property type="entry name" value="RelE-like"/>
    <property type="match status" value="1"/>
</dbReference>
<proteinExistence type="predicted"/>
<evidence type="ECO:0000313" key="3">
    <source>
        <dbReference type="Proteomes" id="UP000823847"/>
    </source>
</evidence>
<evidence type="ECO:0000256" key="1">
    <source>
        <dbReference type="ARBA" id="ARBA00022649"/>
    </source>
</evidence>
<reference evidence="2" key="2">
    <citation type="submission" date="2021-04" db="EMBL/GenBank/DDBJ databases">
        <authorList>
            <person name="Gilroy R."/>
        </authorList>
    </citation>
    <scope>NUCLEOTIDE SEQUENCE</scope>
    <source>
        <strain evidence="2">ChiHecec2B26-12326</strain>
    </source>
</reference>
<evidence type="ECO:0000313" key="2">
    <source>
        <dbReference type="EMBL" id="HIX86812.1"/>
    </source>
</evidence>
<reference evidence="2" key="1">
    <citation type="journal article" date="2021" name="PeerJ">
        <title>Extensive microbial diversity within the chicken gut microbiome revealed by metagenomics and culture.</title>
        <authorList>
            <person name="Gilroy R."/>
            <person name="Ravi A."/>
            <person name="Getino M."/>
            <person name="Pursley I."/>
            <person name="Horton D.L."/>
            <person name="Alikhan N.F."/>
            <person name="Baker D."/>
            <person name="Gharbi K."/>
            <person name="Hall N."/>
            <person name="Watson M."/>
            <person name="Adriaenssens E.M."/>
            <person name="Foster-Nyarko E."/>
            <person name="Jarju S."/>
            <person name="Secka A."/>
            <person name="Antonio M."/>
            <person name="Oren A."/>
            <person name="Chaudhuri R.R."/>
            <person name="La Ragione R."/>
            <person name="Hildebrand F."/>
            <person name="Pallen M.J."/>
        </authorList>
    </citation>
    <scope>NUCLEOTIDE SEQUENCE</scope>
    <source>
        <strain evidence="2">ChiHecec2B26-12326</strain>
    </source>
</reference>
<gene>
    <name evidence="2" type="ORF">H9848_09445</name>
</gene>
<accession>A0A9D1XSA8</accession>
<dbReference type="AlphaFoldDB" id="A0A9D1XSA8"/>
<name>A0A9D1XSA8_9BACT</name>
<dbReference type="InterPro" id="IPR035093">
    <property type="entry name" value="RelE/ParE_toxin_dom_sf"/>
</dbReference>
<dbReference type="Pfam" id="PF05016">
    <property type="entry name" value="ParE_toxin"/>
    <property type="match status" value="1"/>
</dbReference>
<organism evidence="2 3">
    <name type="scientific">Candidatus Parabacteroides intestinigallinarum</name>
    <dbReference type="NCBI Taxonomy" id="2838722"/>
    <lineage>
        <taxon>Bacteria</taxon>
        <taxon>Pseudomonadati</taxon>
        <taxon>Bacteroidota</taxon>
        <taxon>Bacteroidia</taxon>
        <taxon>Bacteroidales</taxon>
        <taxon>Tannerellaceae</taxon>
        <taxon>Parabacteroides</taxon>
    </lineage>
</organism>
<sequence length="108" mass="13009">MAGIMKLFLTEKVKRALKENMLYAEREFGTNVARRFYKNVIQTASLLELFPYMAPLELLLKDRRYEYRSLCIQPHFKLIYRVDEANRIVYGVDFWDTRRDPNQLIIND</sequence>
<comment type="caution">
    <text evidence="2">The sequence shown here is derived from an EMBL/GenBank/DDBJ whole genome shotgun (WGS) entry which is preliminary data.</text>
</comment>